<proteinExistence type="predicted"/>
<protein>
    <recommendedName>
        <fullName evidence="5">Transmembrane protein</fullName>
    </recommendedName>
</protein>
<evidence type="ECO:0008006" key="5">
    <source>
        <dbReference type="Google" id="ProtNLM"/>
    </source>
</evidence>
<keyword evidence="4" id="KW-1185">Reference proteome</keyword>
<feature type="chain" id="PRO_5035905572" description="Transmembrane protein" evidence="2">
    <location>
        <begin position="22"/>
        <end position="1311"/>
    </location>
</feature>
<name>A0A8S1XJB8_9CILI</name>
<reference evidence="3" key="1">
    <citation type="submission" date="2021-01" db="EMBL/GenBank/DDBJ databases">
        <authorList>
            <consortium name="Genoscope - CEA"/>
            <person name="William W."/>
        </authorList>
    </citation>
    <scope>NUCLEOTIDE SEQUENCE</scope>
</reference>
<dbReference type="OrthoDB" id="10509403at2759"/>
<evidence type="ECO:0000256" key="2">
    <source>
        <dbReference type="SAM" id="SignalP"/>
    </source>
</evidence>
<evidence type="ECO:0000256" key="1">
    <source>
        <dbReference type="SAM" id="Phobius"/>
    </source>
</evidence>
<sequence length="1311" mass="158046">MLQDLYLRQFILFFIFPILNSLECNITFIESDEYIYSSQSKNFIVENDSDDHSNIKENQFPLTQQLYKVQYNQEAQIINTIIIDSWLNEFLLEKQLCYLYKLEAYYITCIFNEGLFQNIGEQEKEGQSQQQFYPFIERFKIPIYTQIDENCEFLFQNNLLELSVFCTSLKSLNIYFINQKNLTITKQDYKIEEPLNQKCKIMYTQFIENSCLLIFYDCVSWAIYIYKNNLLKLLLNREIAIQNELSFNITQVKDIQICQETIVLIEDNQYYHYTYRTENKLLLNFFQEISFLKQILFNIDCSFIQYFLVGSDYNNKFYIQNQVLNYELENTPKFVYFEQNIFFIIYEDELEVILNKKFKEKLKLKNLPLQFMKINNIFYQIDQVDKVIRFYKYKILNNSIFRPSKKYLLFYSYYQQLISDSPSFCIKLINKEISNNIINYSFSLNCKCQNIETLFIQKTLAYLQDNYKIIIKQDPLNLIDIISDQQSFDQICLIPKNLLQNSKFLYYNSNDKAYSIFQTEKYLNILFCDNQQLIQIYIHKQKVFNYYDRFLFLEYQVDHFRYLKIQHDEPIYREYKLDSIIQEVFHCSNYVLIFTQSQSLILFDLNSELKVQLPIILNHLLLNIYQANINQNDKPKQFCFNIHRNSYIIQYYEHFIFLKNGNLYHFNLKQQQIIQIKQLNHLQEDGYQIIAVDITQNVLIRYFFNLIDLILWQKYTFPNSKVIQPLAYQEVQEFFTIGVITKNISYTHIFSVSETKQLKLKQTIQINQNHTFISFKKLYYFNTNNEIQVLDLHNFYIQFKPLLNKQNNIKLNETLMFYITTESNNSSKVEFNVNLSIFVNCAKLMPLYNQFSIILDKNNHKIIDSNDLFEGTIDILKIQDNSNVLLEGPFLKSQIQNELQIETYIIEQFNVKVNLTTIQSFSYYKQIIKILVQDEYQIISKFGKILKGFYINKYQIMFIYFIEEIIKAQIFRINQDDLSLIMDSNEFIINDAYNHQDIIQIENLFQTRNNPKDIIFYAQNGKIYELSNKNGVENLLLIQNSNQIYLQLKFDNSYNFLTINTIKILQMELDIIHQFTFDFDKIQEDLSQYVYDINNNKYQQKKIYSLKAFLNNQTLNIKCLIILDDFSILQFIQIDQDNGNKNYTFQKIARHPYNQIFNLHFIDENYLILYEGYNYFIFDFRLTKLIHDYSFFYLGNINKLYQYNTTHYIIQQDDMNGFILVQIDYRISIIDDQIKNETCTLIAENKISKAQIILQVNKIQNQNKFILDMTQYGIVFFILIIILMILYFFIRRSFLKQTIQQPSREFSFLSQ</sequence>
<dbReference type="EMBL" id="CAJJDO010000127">
    <property type="protein sequence ID" value="CAD8201266.1"/>
    <property type="molecule type" value="Genomic_DNA"/>
</dbReference>
<evidence type="ECO:0000313" key="3">
    <source>
        <dbReference type="EMBL" id="CAD8201266.1"/>
    </source>
</evidence>
<evidence type="ECO:0000313" key="4">
    <source>
        <dbReference type="Proteomes" id="UP000689195"/>
    </source>
</evidence>
<keyword evidence="1" id="KW-0812">Transmembrane</keyword>
<organism evidence="3 4">
    <name type="scientific">Paramecium pentaurelia</name>
    <dbReference type="NCBI Taxonomy" id="43138"/>
    <lineage>
        <taxon>Eukaryota</taxon>
        <taxon>Sar</taxon>
        <taxon>Alveolata</taxon>
        <taxon>Ciliophora</taxon>
        <taxon>Intramacronucleata</taxon>
        <taxon>Oligohymenophorea</taxon>
        <taxon>Peniculida</taxon>
        <taxon>Parameciidae</taxon>
        <taxon>Paramecium</taxon>
    </lineage>
</organism>
<dbReference type="Proteomes" id="UP000689195">
    <property type="component" value="Unassembled WGS sequence"/>
</dbReference>
<feature type="signal peptide" evidence="2">
    <location>
        <begin position="1"/>
        <end position="21"/>
    </location>
</feature>
<gene>
    <name evidence="3" type="ORF">PPENT_87.1.T1270054</name>
</gene>
<keyword evidence="1" id="KW-0472">Membrane</keyword>
<feature type="transmembrane region" description="Helical" evidence="1">
    <location>
        <begin position="1269"/>
        <end position="1290"/>
    </location>
</feature>
<accession>A0A8S1XJB8</accession>
<keyword evidence="1" id="KW-1133">Transmembrane helix</keyword>
<comment type="caution">
    <text evidence="3">The sequence shown here is derived from an EMBL/GenBank/DDBJ whole genome shotgun (WGS) entry which is preliminary data.</text>
</comment>
<keyword evidence="2" id="KW-0732">Signal</keyword>